<keyword evidence="7 12" id="KW-0406">Ion transport</keyword>
<feature type="binding site" evidence="12">
    <location>
        <position position="78"/>
    </location>
    <ligand>
        <name>Na(+)</name>
        <dbReference type="ChEBI" id="CHEBI:29101"/>
        <note>structural</note>
    </ligand>
</feature>
<evidence type="ECO:0000256" key="4">
    <source>
        <dbReference type="ARBA" id="ARBA00022692"/>
    </source>
</evidence>
<dbReference type="NCBIfam" id="TIGR00494">
    <property type="entry name" value="crcB"/>
    <property type="match status" value="1"/>
</dbReference>
<gene>
    <name evidence="12 13" type="primary">crcB</name>
    <name evidence="12" type="synonym">fluC</name>
    <name evidence="13" type="ORF">IHV77_06015</name>
</gene>
<evidence type="ECO:0000256" key="5">
    <source>
        <dbReference type="ARBA" id="ARBA00022989"/>
    </source>
</evidence>
<dbReference type="PANTHER" id="PTHR28259:SF1">
    <property type="entry name" value="FLUORIDE EXPORT PROTEIN 1-RELATED"/>
    <property type="match status" value="1"/>
</dbReference>
<evidence type="ECO:0000256" key="2">
    <source>
        <dbReference type="ARBA" id="ARBA00022475"/>
    </source>
</evidence>
<comment type="activity regulation">
    <text evidence="12">Na(+) is not transported, but it plays an essential structural role and its presence is essential for fluoride channel function.</text>
</comment>
<keyword evidence="3" id="KW-0997">Cell inner membrane</keyword>
<dbReference type="EMBL" id="CP063056">
    <property type="protein sequence ID" value="QPB43618.1"/>
    <property type="molecule type" value="Genomic_DNA"/>
</dbReference>
<comment type="subcellular location">
    <subcellularLocation>
        <location evidence="1 12">Cell membrane</location>
        <topology evidence="1 12">Multi-pass membrane protein</topology>
    </subcellularLocation>
</comment>
<dbReference type="RefSeq" id="WP_194813173.1">
    <property type="nucleotide sequence ID" value="NZ_CP063056.1"/>
</dbReference>
<keyword evidence="12" id="KW-0479">Metal-binding</keyword>
<keyword evidence="5 12" id="KW-1133">Transmembrane helix</keyword>
<keyword evidence="8 12" id="KW-0472">Membrane</keyword>
<feature type="transmembrane region" description="Helical" evidence="12">
    <location>
        <begin position="96"/>
        <end position="125"/>
    </location>
</feature>
<evidence type="ECO:0000256" key="11">
    <source>
        <dbReference type="ARBA" id="ARBA00035585"/>
    </source>
</evidence>
<keyword evidence="14" id="KW-1185">Reference proteome</keyword>
<protein>
    <recommendedName>
        <fullName evidence="12">Fluoride-specific ion channel FluC</fullName>
    </recommendedName>
</protein>
<reference evidence="13 14" key="1">
    <citation type="submission" date="2020-10" db="EMBL/GenBank/DDBJ databases">
        <title>Genome Sequencing of Rodentibacter spp. strain DSM111151.</title>
        <authorList>
            <person name="Benga L."/>
            <person name="Lautwein T."/>
        </authorList>
    </citation>
    <scope>NUCLEOTIDE SEQUENCE [LARGE SCALE GENOMIC DNA]</scope>
    <source>
        <strain evidence="13 14">DSM 111151</strain>
    </source>
</reference>
<dbReference type="HAMAP" id="MF_00454">
    <property type="entry name" value="FluC"/>
    <property type="match status" value="1"/>
</dbReference>
<name>A0ABX6V027_9PAST</name>
<dbReference type="PANTHER" id="PTHR28259">
    <property type="entry name" value="FLUORIDE EXPORT PROTEIN 1-RELATED"/>
    <property type="match status" value="1"/>
</dbReference>
<evidence type="ECO:0000256" key="7">
    <source>
        <dbReference type="ARBA" id="ARBA00023065"/>
    </source>
</evidence>
<feature type="binding site" evidence="12">
    <location>
        <position position="75"/>
    </location>
    <ligand>
        <name>Na(+)</name>
        <dbReference type="ChEBI" id="CHEBI:29101"/>
        <note>structural</note>
    </ligand>
</feature>
<keyword evidence="6 12" id="KW-0915">Sodium</keyword>
<keyword evidence="2 12" id="KW-1003">Cell membrane</keyword>
<dbReference type="Pfam" id="PF02537">
    <property type="entry name" value="CRCB"/>
    <property type="match status" value="1"/>
</dbReference>
<evidence type="ECO:0000256" key="1">
    <source>
        <dbReference type="ARBA" id="ARBA00004651"/>
    </source>
</evidence>
<proteinExistence type="inferred from homology"/>
<evidence type="ECO:0000256" key="3">
    <source>
        <dbReference type="ARBA" id="ARBA00022519"/>
    </source>
</evidence>
<evidence type="ECO:0000313" key="14">
    <source>
        <dbReference type="Proteomes" id="UP000663069"/>
    </source>
</evidence>
<evidence type="ECO:0000256" key="8">
    <source>
        <dbReference type="ARBA" id="ARBA00023136"/>
    </source>
</evidence>
<sequence length="127" mass="13843">MLQSLLCVGSGAVLGALGRWGLSQWLNSLFSTIAFGTLLANLTGCFLMGVFITIFWQYPQINPLWKLFIVTGFLGSFTTFSSFSGEVIEQLISDKWFNGIAVISTHLLGGLICTALGILLCKLLIKF</sequence>
<feature type="transmembrane region" description="Helical" evidence="12">
    <location>
        <begin position="64"/>
        <end position="84"/>
    </location>
</feature>
<accession>A0ABX6V027</accession>
<dbReference type="InterPro" id="IPR003691">
    <property type="entry name" value="FluC"/>
</dbReference>
<comment type="similarity">
    <text evidence="10 12">Belongs to the fluoride channel Fluc/FEX (TC 1.A.43) family.</text>
</comment>
<dbReference type="Proteomes" id="UP000663069">
    <property type="component" value="Chromosome"/>
</dbReference>
<evidence type="ECO:0000256" key="10">
    <source>
        <dbReference type="ARBA" id="ARBA00035120"/>
    </source>
</evidence>
<dbReference type="NCBIfam" id="NF010792">
    <property type="entry name" value="PRK14196.1"/>
    <property type="match status" value="1"/>
</dbReference>
<keyword evidence="12" id="KW-0813">Transport</keyword>
<keyword evidence="4 12" id="KW-0812">Transmembrane</keyword>
<evidence type="ECO:0000313" key="13">
    <source>
        <dbReference type="EMBL" id="QPB43618.1"/>
    </source>
</evidence>
<organism evidence="13 14">
    <name type="scientific">Rodentibacter haemolyticus</name>
    <dbReference type="NCBI Taxonomy" id="2778911"/>
    <lineage>
        <taxon>Bacteria</taxon>
        <taxon>Pseudomonadati</taxon>
        <taxon>Pseudomonadota</taxon>
        <taxon>Gammaproteobacteria</taxon>
        <taxon>Pasteurellales</taxon>
        <taxon>Pasteurellaceae</taxon>
        <taxon>Rodentibacter</taxon>
    </lineage>
</organism>
<feature type="transmembrane region" description="Helical" evidence="12">
    <location>
        <begin position="28"/>
        <end position="52"/>
    </location>
</feature>
<evidence type="ECO:0000256" key="12">
    <source>
        <dbReference type="HAMAP-Rule" id="MF_00454"/>
    </source>
</evidence>
<comment type="catalytic activity">
    <reaction evidence="11">
        <text>fluoride(in) = fluoride(out)</text>
        <dbReference type="Rhea" id="RHEA:76159"/>
        <dbReference type="ChEBI" id="CHEBI:17051"/>
    </reaction>
    <physiologicalReaction direction="left-to-right" evidence="11">
        <dbReference type="Rhea" id="RHEA:76160"/>
    </physiologicalReaction>
</comment>
<evidence type="ECO:0000256" key="9">
    <source>
        <dbReference type="ARBA" id="ARBA00023303"/>
    </source>
</evidence>
<keyword evidence="9 12" id="KW-0407">Ion channel</keyword>
<evidence type="ECO:0000256" key="6">
    <source>
        <dbReference type="ARBA" id="ARBA00023053"/>
    </source>
</evidence>
<comment type="function">
    <text evidence="12">Fluoride-specific ion channel. Important for reducing fluoride concentration in the cell, thus reducing its toxicity.</text>
</comment>